<feature type="compositionally biased region" description="Basic and acidic residues" evidence="1">
    <location>
        <begin position="71"/>
        <end position="89"/>
    </location>
</feature>
<proteinExistence type="predicted"/>
<name>A0A1U7CWW3_9BACT</name>
<feature type="compositionally biased region" description="Basic and acidic residues" evidence="1">
    <location>
        <begin position="205"/>
        <end position="214"/>
    </location>
</feature>
<dbReference type="AlphaFoldDB" id="A0A1U7CWW3"/>
<feature type="region of interest" description="Disordered" evidence="1">
    <location>
        <begin position="123"/>
        <end position="283"/>
    </location>
</feature>
<sequence>MRRLDVRIRFAGRNDAGSMGGTRDATQAAAEETEGHGRHRRLADHRHAHPADRDEAILVRLLAGPGRKQVHRGDRPERGRPRRRGDDPQRWPSSQPNLRHTDRRGIRGDPASALLQEAVAGGAAEGGEVARRLPRSDLGLPADQRPGADRRRHARGLRAIPARGPEAAEELAVPVPEQQEGGRAAQRQHGHQVVGGPPGGVRAGQSERREEVRPGRRLRGPPALGEPLASVHLDQGFRPQDPPIQRRGADLAAGSPGAEVARHDGRPGHRQGLPLVLGGARAR</sequence>
<accession>A0A1U7CWW3</accession>
<gene>
    <name evidence="2" type="ORF">BSF38_04939</name>
</gene>
<dbReference type="KEGG" id="pbor:BSF38_04939"/>
<feature type="region of interest" description="Disordered" evidence="1">
    <location>
        <begin position="1"/>
        <end position="106"/>
    </location>
</feature>
<dbReference type="Proteomes" id="UP000186309">
    <property type="component" value="Chromosome"/>
</dbReference>
<organism evidence="2 3">
    <name type="scientific">Paludisphaera borealis</name>
    <dbReference type="NCBI Taxonomy" id="1387353"/>
    <lineage>
        <taxon>Bacteria</taxon>
        <taxon>Pseudomonadati</taxon>
        <taxon>Planctomycetota</taxon>
        <taxon>Planctomycetia</taxon>
        <taxon>Isosphaerales</taxon>
        <taxon>Isosphaeraceae</taxon>
        <taxon>Paludisphaera</taxon>
    </lineage>
</organism>
<evidence type="ECO:0000313" key="2">
    <source>
        <dbReference type="EMBL" id="APW63373.1"/>
    </source>
</evidence>
<evidence type="ECO:0000313" key="3">
    <source>
        <dbReference type="Proteomes" id="UP000186309"/>
    </source>
</evidence>
<protein>
    <submittedName>
        <fullName evidence="2">Uncharacterized protein</fullName>
    </submittedName>
</protein>
<feature type="compositionally biased region" description="Basic residues" evidence="1">
    <location>
        <begin position="37"/>
        <end position="48"/>
    </location>
</feature>
<reference evidence="3" key="1">
    <citation type="submission" date="2016-12" db="EMBL/GenBank/DDBJ databases">
        <title>Comparative genomics of four Isosphaeraceae planctomycetes: a common pool of plasmids and glycoside hydrolase genes.</title>
        <authorList>
            <person name="Ivanova A."/>
        </authorList>
    </citation>
    <scope>NUCLEOTIDE SEQUENCE [LARGE SCALE GENOMIC DNA]</scope>
    <source>
        <strain evidence="3">PX4</strain>
    </source>
</reference>
<keyword evidence="3" id="KW-1185">Reference proteome</keyword>
<evidence type="ECO:0000256" key="1">
    <source>
        <dbReference type="SAM" id="MobiDB-lite"/>
    </source>
</evidence>
<dbReference type="STRING" id="1387353.BSF38_04939"/>
<dbReference type="EMBL" id="CP019082">
    <property type="protein sequence ID" value="APW63373.1"/>
    <property type="molecule type" value="Genomic_DNA"/>
</dbReference>